<reference evidence="1" key="1">
    <citation type="submission" date="2018-02" db="EMBL/GenBank/DDBJ databases">
        <title>Rhizophora mucronata_Transcriptome.</title>
        <authorList>
            <person name="Meera S.P."/>
            <person name="Sreeshan A."/>
            <person name="Augustine A."/>
        </authorList>
    </citation>
    <scope>NUCLEOTIDE SEQUENCE</scope>
    <source>
        <tissue evidence="1">Leaf</tissue>
    </source>
</reference>
<proteinExistence type="predicted"/>
<organism evidence="1">
    <name type="scientific">Rhizophora mucronata</name>
    <name type="common">Asiatic mangrove</name>
    <dbReference type="NCBI Taxonomy" id="61149"/>
    <lineage>
        <taxon>Eukaryota</taxon>
        <taxon>Viridiplantae</taxon>
        <taxon>Streptophyta</taxon>
        <taxon>Embryophyta</taxon>
        <taxon>Tracheophyta</taxon>
        <taxon>Spermatophyta</taxon>
        <taxon>Magnoliopsida</taxon>
        <taxon>eudicotyledons</taxon>
        <taxon>Gunneridae</taxon>
        <taxon>Pentapetalae</taxon>
        <taxon>rosids</taxon>
        <taxon>fabids</taxon>
        <taxon>Malpighiales</taxon>
        <taxon>Rhizophoraceae</taxon>
        <taxon>Rhizophora</taxon>
    </lineage>
</organism>
<accession>A0A2P2LM77</accession>
<evidence type="ECO:0000313" key="1">
    <source>
        <dbReference type="EMBL" id="MBX19070.1"/>
    </source>
</evidence>
<dbReference type="AlphaFoldDB" id="A0A2P2LM77"/>
<protein>
    <submittedName>
        <fullName evidence="1">Uncharacterized protein</fullName>
    </submittedName>
</protein>
<name>A0A2P2LM77_RHIMU</name>
<sequence>MCTRTYIQTYIHAYKVFVISSVEGEKGTITTFKPISYLMKCASVKIINWVWWGYCTKLQLVSEIAPPPPGGSPLTV</sequence>
<dbReference type="EMBL" id="GGEC01038586">
    <property type="protein sequence ID" value="MBX19070.1"/>
    <property type="molecule type" value="Transcribed_RNA"/>
</dbReference>